<dbReference type="RefSeq" id="XP_003058581.1">
    <property type="nucleotide sequence ID" value="XM_003058535.1"/>
</dbReference>
<dbReference type="CDD" id="cd02440">
    <property type="entry name" value="AdoMet_MTases"/>
    <property type="match status" value="1"/>
</dbReference>
<evidence type="ECO:0000259" key="6">
    <source>
        <dbReference type="Pfam" id="PF13649"/>
    </source>
</evidence>
<comment type="similarity">
    <text evidence="1">Belongs to the ANT/ATPSC lysine N-methyltransferase family.</text>
</comment>
<dbReference type="GO" id="GO:0016279">
    <property type="term" value="F:protein-lysine N-methyltransferase activity"/>
    <property type="evidence" value="ECO:0007669"/>
    <property type="project" value="InterPro"/>
</dbReference>
<dbReference type="Proteomes" id="UP000001876">
    <property type="component" value="Unassembled WGS sequence"/>
</dbReference>
<dbReference type="GeneID" id="9684020"/>
<dbReference type="STRING" id="564608.C1MRW6"/>
<keyword evidence="3" id="KW-0808">Transferase</keyword>
<evidence type="ECO:0000256" key="5">
    <source>
        <dbReference type="SAM" id="MobiDB-lite"/>
    </source>
</evidence>
<gene>
    <name evidence="7" type="ORF">MICPUCDRAFT_39893</name>
</gene>
<dbReference type="Pfam" id="PF13649">
    <property type="entry name" value="Methyltransf_25"/>
    <property type="match status" value="1"/>
</dbReference>
<feature type="compositionally biased region" description="Acidic residues" evidence="5">
    <location>
        <begin position="313"/>
        <end position="334"/>
    </location>
</feature>
<evidence type="ECO:0000256" key="1">
    <source>
        <dbReference type="ARBA" id="ARBA00010633"/>
    </source>
</evidence>
<dbReference type="AlphaFoldDB" id="C1MRW6"/>
<proteinExistence type="inferred from homology"/>
<dbReference type="GO" id="GO:1905706">
    <property type="term" value="P:regulation of mitochondrial ATP synthesis coupled proton transport"/>
    <property type="evidence" value="ECO:0007669"/>
    <property type="project" value="TreeGrafter"/>
</dbReference>
<evidence type="ECO:0000313" key="7">
    <source>
        <dbReference type="EMBL" id="EEH57036.1"/>
    </source>
</evidence>
<feature type="domain" description="Methyltransferase" evidence="6">
    <location>
        <begin position="63"/>
        <end position="124"/>
    </location>
</feature>
<dbReference type="OrthoDB" id="66144at2759"/>
<evidence type="ECO:0000256" key="3">
    <source>
        <dbReference type="ARBA" id="ARBA00022679"/>
    </source>
</evidence>
<evidence type="ECO:0000256" key="2">
    <source>
        <dbReference type="ARBA" id="ARBA00022603"/>
    </source>
</evidence>
<dbReference type="Gene3D" id="3.40.50.150">
    <property type="entry name" value="Vaccinia Virus protein VP39"/>
    <property type="match status" value="1"/>
</dbReference>
<keyword evidence="2" id="KW-0489">Methyltransferase</keyword>
<protein>
    <submittedName>
        <fullName evidence="7">Predicted protein</fullName>
    </submittedName>
</protein>
<feature type="region of interest" description="Disordered" evidence="5">
    <location>
        <begin position="277"/>
        <end position="334"/>
    </location>
</feature>
<keyword evidence="4" id="KW-0949">S-adenosyl-L-methionine</keyword>
<accession>C1MRW6</accession>
<dbReference type="InterPro" id="IPR029063">
    <property type="entry name" value="SAM-dependent_MTases_sf"/>
</dbReference>
<dbReference type="PANTHER" id="PTHR13610:SF11">
    <property type="entry name" value="METHYLTRANSFERASE DOMAIN-CONTAINING PROTEIN"/>
    <property type="match status" value="1"/>
</dbReference>
<name>C1MRW6_MICPC</name>
<dbReference type="SUPFAM" id="SSF53335">
    <property type="entry name" value="S-adenosyl-L-methionine-dependent methyltransferases"/>
    <property type="match status" value="1"/>
</dbReference>
<reference evidence="7 8" key="1">
    <citation type="journal article" date="2009" name="Science">
        <title>Green evolution and dynamic adaptations revealed by genomes of the marine picoeukaryotes Micromonas.</title>
        <authorList>
            <person name="Worden A.Z."/>
            <person name="Lee J.H."/>
            <person name="Mock T."/>
            <person name="Rouze P."/>
            <person name="Simmons M.P."/>
            <person name="Aerts A.L."/>
            <person name="Allen A.E."/>
            <person name="Cuvelier M.L."/>
            <person name="Derelle E."/>
            <person name="Everett M.V."/>
            <person name="Foulon E."/>
            <person name="Grimwood J."/>
            <person name="Gundlach H."/>
            <person name="Henrissat B."/>
            <person name="Napoli C."/>
            <person name="McDonald S.M."/>
            <person name="Parker M.S."/>
            <person name="Rombauts S."/>
            <person name="Salamov A."/>
            <person name="Von Dassow P."/>
            <person name="Badger J.H."/>
            <person name="Coutinho P.M."/>
            <person name="Demir E."/>
            <person name="Dubchak I."/>
            <person name="Gentemann C."/>
            <person name="Eikrem W."/>
            <person name="Gready J.E."/>
            <person name="John U."/>
            <person name="Lanier W."/>
            <person name="Lindquist E.A."/>
            <person name="Lucas S."/>
            <person name="Mayer K.F."/>
            <person name="Moreau H."/>
            <person name="Not F."/>
            <person name="Otillar R."/>
            <person name="Panaud O."/>
            <person name="Pangilinan J."/>
            <person name="Paulsen I."/>
            <person name="Piegu B."/>
            <person name="Poliakov A."/>
            <person name="Robbens S."/>
            <person name="Schmutz J."/>
            <person name="Toulza E."/>
            <person name="Wyss T."/>
            <person name="Zelensky A."/>
            <person name="Zhou K."/>
            <person name="Armbrust E.V."/>
            <person name="Bhattacharya D."/>
            <person name="Goodenough U.W."/>
            <person name="Van de Peer Y."/>
            <person name="Grigoriev I.V."/>
        </authorList>
    </citation>
    <scope>NUCLEOTIDE SEQUENCE [LARGE SCALE GENOMIC DNA]</scope>
    <source>
        <strain evidence="7 8">CCMP1545</strain>
    </source>
</reference>
<sequence>MTLDLCEAEQSALAREHVLTARLYTDDPHSHAGPRSISPFAPCCASRLPVVYDAARLTRDSVVWDLGCGDGRVLHDAAARYGCRCVGVEIDATCLRRCASRAKSRGPVVDTLCRWHLADVTAAPEGVLGRDDALAPGTPAPTVVIVFVTGHGLRAISPWLKREWERAPRPFTIVTCVESLDACVDYRDGVSFDDFDPRAANPDGWEVYRDETHAKYGVFVVPPRCVSVEAWRASRPTPRACGPGSVAADAEPVAVVRNVLTDAECAALHLFAASTGFEGPHRTRTEDEEEEERERMERGEARGGGGSLRGEGAEDDGEEGEEGDDDDDDDDADEEEQLAMTLSEAILNADRGSPSSQTSADGTWAAVEDAYHAMPSHRVMHLHANAEIDNRAPGLRAKLLRALHRADEGDARDRPGGDARRAPRECVVESGGGWGLLRGRHAYVRSIEYHAYSQGGSVSDPTHRDAGSTLTMSVLLDREDAGGGGVLFTADGAGVRTTVEGLRRGDAVVFPSERVHGVTPLVSEDARRSSVVLEVWEGGVTSHNRQR</sequence>
<dbReference type="GO" id="GO:0032259">
    <property type="term" value="P:methylation"/>
    <property type="evidence" value="ECO:0007669"/>
    <property type="project" value="UniProtKB-KW"/>
</dbReference>
<evidence type="ECO:0000313" key="8">
    <source>
        <dbReference type="Proteomes" id="UP000001876"/>
    </source>
</evidence>
<dbReference type="PANTHER" id="PTHR13610">
    <property type="entry name" value="METHYLTRANSFERASE DOMAIN-CONTAINING PROTEIN"/>
    <property type="match status" value="1"/>
</dbReference>
<dbReference type="EMBL" id="GG663739">
    <property type="protein sequence ID" value="EEH57036.1"/>
    <property type="molecule type" value="Genomic_DNA"/>
</dbReference>
<dbReference type="InterPro" id="IPR041698">
    <property type="entry name" value="Methyltransf_25"/>
</dbReference>
<dbReference type="GO" id="GO:0005739">
    <property type="term" value="C:mitochondrion"/>
    <property type="evidence" value="ECO:0007669"/>
    <property type="project" value="TreeGrafter"/>
</dbReference>
<evidence type="ECO:0000256" key="4">
    <source>
        <dbReference type="ARBA" id="ARBA00022691"/>
    </source>
</evidence>
<dbReference type="OMA" id="YGCRCVG"/>
<dbReference type="InterPro" id="IPR026170">
    <property type="entry name" value="FAM173A/B"/>
</dbReference>
<keyword evidence="8" id="KW-1185">Reference proteome</keyword>
<dbReference type="KEGG" id="mpp:MICPUCDRAFT_39893"/>
<dbReference type="Gene3D" id="2.60.120.620">
    <property type="entry name" value="q2cbj1_9rhob like domain"/>
    <property type="match status" value="1"/>
</dbReference>
<organism evidence="8">
    <name type="scientific">Micromonas pusilla (strain CCMP1545)</name>
    <name type="common">Picoplanktonic green alga</name>
    <dbReference type="NCBI Taxonomy" id="564608"/>
    <lineage>
        <taxon>Eukaryota</taxon>
        <taxon>Viridiplantae</taxon>
        <taxon>Chlorophyta</taxon>
        <taxon>Mamiellophyceae</taxon>
        <taxon>Mamiellales</taxon>
        <taxon>Mamiellaceae</taxon>
        <taxon>Micromonas</taxon>
    </lineage>
</organism>